<dbReference type="SUPFAM" id="SSF57903">
    <property type="entry name" value="FYVE/PHD zinc finger"/>
    <property type="match status" value="1"/>
</dbReference>
<dbReference type="Gene3D" id="2.60.120.650">
    <property type="entry name" value="Cupin"/>
    <property type="match status" value="1"/>
</dbReference>
<keyword evidence="10" id="KW-0156">Chromatin regulator</keyword>
<dbReference type="InterPro" id="IPR011011">
    <property type="entry name" value="Znf_FYVE_PHD"/>
</dbReference>
<comment type="catalytic activity">
    <reaction evidence="18">
        <text>N(6),N(6)-dimethyl-L-lysyl(36)-[histone H3] + 2 2-oxoglutarate + 2 O2 = L-lysyl(36)-[histone H3] + 2 formaldehyde + 2 succinate + 2 CO2</text>
        <dbReference type="Rhea" id="RHEA:42032"/>
        <dbReference type="Rhea" id="RHEA-COMP:9785"/>
        <dbReference type="Rhea" id="RHEA-COMP:9787"/>
        <dbReference type="ChEBI" id="CHEBI:15379"/>
        <dbReference type="ChEBI" id="CHEBI:16526"/>
        <dbReference type="ChEBI" id="CHEBI:16810"/>
        <dbReference type="ChEBI" id="CHEBI:16842"/>
        <dbReference type="ChEBI" id="CHEBI:29969"/>
        <dbReference type="ChEBI" id="CHEBI:30031"/>
        <dbReference type="ChEBI" id="CHEBI:61976"/>
        <dbReference type="EC" id="1.14.11.27"/>
    </reaction>
</comment>
<dbReference type="InterPro" id="IPR041070">
    <property type="entry name" value="JHD"/>
</dbReference>
<feature type="compositionally biased region" description="Basic and acidic residues" evidence="19">
    <location>
        <begin position="1"/>
        <end position="11"/>
    </location>
</feature>
<dbReference type="InterPro" id="IPR001965">
    <property type="entry name" value="Znf_PHD"/>
</dbReference>
<dbReference type="Gene3D" id="3.30.40.10">
    <property type="entry name" value="Zinc/RING finger domain, C3HC4 (zinc finger)"/>
    <property type="match status" value="1"/>
</dbReference>
<evidence type="ECO:0000256" key="14">
    <source>
        <dbReference type="ARBA" id="ARBA00023015"/>
    </source>
</evidence>
<feature type="region of interest" description="Disordered" evidence="19">
    <location>
        <begin position="863"/>
        <end position="890"/>
    </location>
</feature>
<evidence type="ECO:0000256" key="7">
    <source>
        <dbReference type="ARBA" id="ARBA00022723"/>
    </source>
</evidence>
<evidence type="ECO:0000256" key="6">
    <source>
        <dbReference type="ARBA" id="ARBA00015153"/>
    </source>
</evidence>
<evidence type="ECO:0000256" key="2">
    <source>
        <dbReference type="ARBA" id="ARBA00003909"/>
    </source>
</evidence>
<protein>
    <recommendedName>
        <fullName evidence="6">JmjC domain-containing histone demethylation protein 1</fullName>
        <ecNumber evidence="5">1.14.11.27</ecNumber>
    </recommendedName>
    <alternativeName>
        <fullName evidence="17">[Histone-H3]-lysine-36 demethylase 1</fullName>
    </alternativeName>
</protein>
<comment type="function">
    <text evidence="2">Histone demethylase that specifically demethylates 'Lys-36' of histone H3, thereby playing a central role in histone code.</text>
</comment>
<evidence type="ECO:0000256" key="8">
    <source>
        <dbReference type="ARBA" id="ARBA00022771"/>
    </source>
</evidence>
<keyword evidence="7" id="KW-0479">Metal-binding</keyword>
<dbReference type="InterPro" id="IPR050690">
    <property type="entry name" value="JHDM1_Histone_Demethylase"/>
</dbReference>
<evidence type="ECO:0000256" key="15">
    <source>
        <dbReference type="ARBA" id="ARBA00023163"/>
    </source>
</evidence>
<evidence type="ECO:0000256" key="10">
    <source>
        <dbReference type="ARBA" id="ARBA00022853"/>
    </source>
</evidence>
<evidence type="ECO:0000259" key="20">
    <source>
        <dbReference type="PROSITE" id="PS51184"/>
    </source>
</evidence>
<comment type="subcellular location">
    <subcellularLocation>
        <location evidence="3">Nucleus</location>
    </subcellularLocation>
</comment>
<evidence type="ECO:0000256" key="3">
    <source>
        <dbReference type="ARBA" id="ARBA00004123"/>
    </source>
</evidence>
<dbReference type="OrthoDB" id="5876800at2759"/>
<evidence type="ECO:0000256" key="1">
    <source>
        <dbReference type="ARBA" id="ARBA00001954"/>
    </source>
</evidence>
<dbReference type="PROSITE" id="PS51184">
    <property type="entry name" value="JMJC"/>
    <property type="match status" value="1"/>
</dbReference>
<feature type="region of interest" description="Disordered" evidence="19">
    <location>
        <begin position="1"/>
        <end position="44"/>
    </location>
</feature>
<keyword evidence="15" id="KW-0804">Transcription</keyword>
<dbReference type="SUPFAM" id="SSF51197">
    <property type="entry name" value="Clavaminate synthase-like"/>
    <property type="match status" value="1"/>
</dbReference>
<gene>
    <name evidence="21" type="ORF">I313_01900</name>
</gene>
<evidence type="ECO:0000313" key="22">
    <source>
        <dbReference type="Proteomes" id="UP000053392"/>
    </source>
</evidence>
<keyword evidence="9" id="KW-0862">Zinc</keyword>
<dbReference type="Pfam" id="PF17811">
    <property type="entry name" value="JHD"/>
    <property type="match status" value="1"/>
</dbReference>
<feature type="region of interest" description="Disordered" evidence="19">
    <location>
        <begin position="117"/>
        <end position="209"/>
    </location>
</feature>
<dbReference type="InterPro" id="IPR003347">
    <property type="entry name" value="JmjC_dom"/>
</dbReference>
<keyword evidence="13" id="KW-0408">Iron</keyword>
<evidence type="ECO:0000256" key="16">
    <source>
        <dbReference type="ARBA" id="ARBA00023242"/>
    </source>
</evidence>
<comment type="cofactor">
    <cofactor evidence="1">
        <name>Fe(2+)</name>
        <dbReference type="ChEBI" id="CHEBI:29033"/>
    </cofactor>
</comment>
<feature type="compositionally biased region" description="Basic and acidic residues" evidence="19">
    <location>
        <begin position="170"/>
        <end position="190"/>
    </location>
</feature>
<dbReference type="InterPro" id="IPR019786">
    <property type="entry name" value="Zinc_finger_PHD-type_CS"/>
</dbReference>
<evidence type="ECO:0000256" key="12">
    <source>
        <dbReference type="ARBA" id="ARBA00023002"/>
    </source>
</evidence>
<evidence type="ECO:0000256" key="18">
    <source>
        <dbReference type="ARBA" id="ARBA00047915"/>
    </source>
</evidence>
<dbReference type="PROSITE" id="PS01359">
    <property type="entry name" value="ZF_PHD_1"/>
    <property type="match status" value="1"/>
</dbReference>
<feature type="compositionally biased region" description="Low complexity" evidence="19">
    <location>
        <begin position="813"/>
        <end position="825"/>
    </location>
</feature>
<feature type="domain" description="JmjC" evidence="20">
    <location>
        <begin position="418"/>
        <end position="584"/>
    </location>
</feature>
<dbReference type="SMART" id="SM00558">
    <property type="entry name" value="JmjC"/>
    <property type="match status" value="1"/>
</dbReference>
<keyword evidence="22" id="KW-1185">Reference proteome</keyword>
<dbReference type="HOGENOM" id="CLU_003540_6_1_1"/>
<dbReference type="GO" id="GO:0008270">
    <property type="term" value="F:zinc ion binding"/>
    <property type="evidence" value="ECO:0007669"/>
    <property type="project" value="UniProtKB-KW"/>
</dbReference>
<keyword evidence="14" id="KW-0805">Transcription regulation</keyword>
<keyword evidence="11" id="KW-0223">Dioxygenase</keyword>
<evidence type="ECO:0000256" key="19">
    <source>
        <dbReference type="SAM" id="MobiDB-lite"/>
    </source>
</evidence>
<dbReference type="SMART" id="SM00249">
    <property type="entry name" value="PHD"/>
    <property type="match status" value="1"/>
</dbReference>
<sequence length="890" mass="99341">MSEEIGQREAADSQDTAVKTPPEPCPLCRETGPPQPPSITEEGNTNDDIDLVWIACNKCNEWYHSACLFLGGEKWKETIPKEIISTVQTNFGDEGAWTNWVEWIGKWYCAPCLARATSPSNPRPPRHPLVATMKRASIQPKDIDQAGKPLKRSATISAQLRSNIKRPRTSTKDQEAASPDIEMKNEREQQGRSIVGTPGSDAPQGRPKRKTAQIDYRNLNNSIATPTHQWLELIADPEKYGRTILDANYPSLPGKLLTRAWLESQSLPGQPSSISPNQPPTRFWGPNREPLIVRPEDGGFSSLGGHLPPKDLTVQDVANLVGPDRMVDVIDVSSQHSSPWTLQKWAEYIQSSAGNTNTRNPKVYNIISLEISGTELAKKVKPPKIVREIDWVDNFWRFSGGVGGKDVKEKGRENDSREGSEMEKGGSHLPEGDTAAGDFGENLEDLKEKANAPYPKVQLYCLMGMKGAWTDWHVDFAASSNPPALYRSPPTHIVSQVFFFIKPTEQNLKAYAEWSGSYEKQQDTWLGDMVDEVRKVELHAGDTMIIPTGYIHAVYTPMDSIVFGGNFLHSYNVDTREYPRPLDPPLNSIAADSFFSSSGGELRLRQIEIDTKVPQRFRFPMFDRLCWYVADKYCSDLRHLRAYRPRASTIPKPPHFRVLQCLSYLANFLVSQTEILDDPEAEDKARKLVHDRIPGDIVKDPEGLARELKWRVERELAALGLLGGEASGVGAEEPKSNGDVNGSGKIKGKDVHRKKDRLSKVFDKKAASRTWDFHPLAWSESRQSPQIETTIVQLPRPTISSSGAISGSGHGASAGASADAGENGSEQAELTTMLVKQNRKRLRKLDDDTVIEESQETTFVEKRTVWGPKFDKEKISQPHGKQEENMDVDH</sequence>
<keyword evidence="12" id="KW-0560">Oxidoreductase</keyword>
<dbReference type="Proteomes" id="UP000053392">
    <property type="component" value="Unassembled WGS sequence"/>
</dbReference>
<evidence type="ECO:0000256" key="9">
    <source>
        <dbReference type="ARBA" id="ARBA00022833"/>
    </source>
</evidence>
<feature type="region of interest" description="Disordered" evidence="19">
    <location>
        <begin position="793"/>
        <end position="827"/>
    </location>
</feature>
<dbReference type="EMBL" id="KN847899">
    <property type="protein sequence ID" value="KIR41740.1"/>
    <property type="molecule type" value="Genomic_DNA"/>
</dbReference>
<comment type="similarity">
    <text evidence="4">Belongs to the JHDM1 histone demethylase family.</text>
</comment>
<feature type="region of interest" description="Disordered" evidence="19">
    <location>
        <begin position="406"/>
        <end position="439"/>
    </location>
</feature>
<keyword evidence="16" id="KW-0539">Nucleus</keyword>
<accession>A0A0D0VAB9</accession>
<dbReference type="GO" id="GO:0140680">
    <property type="term" value="F:histone H3K36me/H3K36me2 demethylase activity"/>
    <property type="evidence" value="ECO:0007669"/>
    <property type="project" value="UniProtKB-EC"/>
</dbReference>
<evidence type="ECO:0000256" key="17">
    <source>
        <dbReference type="ARBA" id="ARBA00031083"/>
    </source>
</evidence>
<organism evidence="21 22">
    <name type="scientific">Cryptococcus deuterogattii Ram5</name>
    <dbReference type="NCBI Taxonomy" id="1296110"/>
    <lineage>
        <taxon>Eukaryota</taxon>
        <taxon>Fungi</taxon>
        <taxon>Dikarya</taxon>
        <taxon>Basidiomycota</taxon>
        <taxon>Agaricomycotina</taxon>
        <taxon>Tremellomycetes</taxon>
        <taxon>Tremellales</taxon>
        <taxon>Cryptococcaceae</taxon>
        <taxon>Cryptococcus</taxon>
        <taxon>Cryptococcus gattii species complex</taxon>
    </lineage>
</organism>
<feature type="compositionally biased region" description="Basic and acidic residues" evidence="19">
    <location>
        <begin position="406"/>
        <end position="426"/>
    </location>
</feature>
<keyword evidence="8" id="KW-0863">Zinc-finger</keyword>
<evidence type="ECO:0000256" key="5">
    <source>
        <dbReference type="ARBA" id="ARBA00013246"/>
    </source>
</evidence>
<name>A0A0D0VAB9_9TREE</name>
<dbReference type="GO" id="GO:0005634">
    <property type="term" value="C:nucleus"/>
    <property type="evidence" value="ECO:0007669"/>
    <property type="project" value="UniProtKB-SubCell"/>
</dbReference>
<proteinExistence type="inferred from homology"/>
<dbReference type="Gene3D" id="1.20.58.1360">
    <property type="match status" value="1"/>
</dbReference>
<feature type="region of interest" description="Disordered" evidence="19">
    <location>
        <begin position="727"/>
        <end position="752"/>
    </location>
</feature>
<evidence type="ECO:0000256" key="13">
    <source>
        <dbReference type="ARBA" id="ARBA00023004"/>
    </source>
</evidence>
<evidence type="ECO:0000313" key="21">
    <source>
        <dbReference type="EMBL" id="KIR41740.1"/>
    </source>
</evidence>
<reference evidence="21 22" key="1">
    <citation type="submission" date="2015-01" db="EMBL/GenBank/DDBJ databases">
        <title>The Genome Sequence of Cryptococcus gattii Ram5.</title>
        <authorList>
            <consortium name="The Broad Institute Genomics Platform"/>
            <person name="Cuomo C."/>
            <person name="Litvintseva A."/>
            <person name="Chen Y."/>
            <person name="Heitman J."/>
            <person name="Sun S."/>
            <person name="Springer D."/>
            <person name="Dromer F."/>
            <person name="Young S."/>
            <person name="Zeng Q."/>
            <person name="Gargeya S."/>
            <person name="Abouelleil A."/>
            <person name="Alvarado L."/>
            <person name="Chapman S.B."/>
            <person name="Gainer-Dewar J."/>
            <person name="Goldberg J."/>
            <person name="Griggs A."/>
            <person name="Gujja S."/>
            <person name="Hansen M."/>
            <person name="Howarth C."/>
            <person name="Imamovic A."/>
            <person name="Larimer J."/>
            <person name="Murphy C."/>
            <person name="Naylor J."/>
            <person name="Pearson M."/>
            <person name="Priest M."/>
            <person name="Roberts A."/>
            <person name="Saif S."/>
            <person name="Shea T."/>
            <person name="Sykes S."/>
            <person name="Wortman J."/>
            <person name="Nusbaum C."/>
            <person name="Birren B."/>
        </authorList>
    </citation>
    <scope>NUCLEOTIDE SEQUENCE [LARGE SCALE GENOMIC DNA]</scope>
    <source>
        <strain evidence="21 22">Ram5</strain>
    </source>
</reference>
<evidence type="ECO:0000256" key="11">
    <source>
        <dbReference type="ARBA" id="ARBA00022964"/>
    </source>
</evidence>
<evidence type="ECO:0000256" key="4">
    <source>
        <dbReference type="ARBA" id="ARBA00008037"/>
    </source>
</evidence>
<dbReference type="PANTHER" id="PTHR23123">
    <property type="entry name" value="PHD/F-BOX CONTAINING PROTEIN"/>
    <property type="match status" value="1"/>
</dbReference>
<dbReference type="EC" id="1.14.11.27" evidence="5"/>
<dbReference type="AlphaFoldDB" id="A0A0D0VAB9"/>
<dbReference type="InterPro" id="IPR013083">
    <property type="entry name" value="Znf_RING/FYVE/PHD"/>
</dbReference>